<evidence type="ECO:0000313" key="20">
    <source>
        <dbReference type="EMBL" id="GFT22832.1"/>
    </source>
</evidence>
<dbReference type="SUPFAM" id="SSF47323">
    <property type="entry name" value="Anticodon-binding domain of a subclass of class I aminoacyl-tRNA synthetases"/>
    <property type="match status" value="1"/>
</dbReference>
<comment type="caution">
    <text evidence="20">The sequence shown here is derived from an EMBL/GenBank/DDBJ whole genome shotgun (WGS) entry which is preliminary data.</text>
</comment>
<evidence type="ECO:0000256" key="16">
    <source>
        <dbReference type="ARBA" id="ARBA00047731"/>
    </source>
</evidence>
<evidence type="ECO:0000256" key="5">
    <source>
        <dbReference type="ARBA" id="ARBA00022723"/>
    </source>
</evidence>
<comment type="catalytic activity">
    <reaction evidence="14">
        <text>S-disulfanyl-L-cysteine + tRNA(Cys) + ATP = (S)-disulfanyl-L-cysteinyl-tRNA(Cys) + AMP + diphosphate</text>
        <dbReference type="Rhea" id="RHEA:78651"/>
        <dbReference type="Rhea" id="RHEA-COMP:9661"/>
        <dbReference type="Rhea" id="RHEA-COMP:19120"/>
        <dbReference type="ChEBI" id="CHEBI:30616"/>
        <dbReference type="ChEBI" id="CHEBI:33019"/>
        <dbReference type="ChEBI" id="CHEBI:78442"/>
        <dbReference type="ChEBI" id="CHEBI:229465"/>
        <dbReference type="ChEBI" id="CHEBI:229521"/>
        <dbReference type="ChEBI" id="CHEBI:456215"/>
    </reaction>
    <physiologicalReaction direction="left-to-right" evidence="14">
        <dbReference type="Rhea" id="RHEA:78652"/>
    </physiologicalReaction>
</comment>
<keyword evidence="5" id="KW-0479">Metal-binding</keyword>
<comment type="catalytic activity">
    <reaction evidence="18">
        <text>tRNA(Cys) + L-cysteine + ATP = L-cysteinyl-tRNA(Cys) + AMP + diphosphate</text>
        <dbReference type="Rhea" id="RHEA:17773"/>
        <dbReference type="Rhea" id="RHEA-COMP:9661"/>
        <dbReference type="Rhea" id="RHEA-COMP:9679"/>
        <dbReference type="ChEBI" id="CHEBI:30616"/>
        <dbReference type="ChEBI" id="CHEBI:33019"/>
        <dbReference type="ChEBI" id="CHEBI:35235"/>
        <dbReference type="ChEBI" id="CHEBI:78442"/>
        <dbReference type="ChEBI" id="CHEBI:78517"/>
        <dbReference type="ChEBI" id="CHEBI:456215"/>
        <dbReference type="EC" id="6.1.1.16"/>
    </reaction>
    <physiologicalReaction direction="right-to-left" evidence="18">
        <dbReference type="Rhea" id="RHEA:17775"/>
    </physiologicalReaction>
</comment>
<dbReference type="CDD" id="cd00672">
    <property type="entry name" value="CysRS_core"/>
    <property type="match status" value="1"/>
</dbReference>
<evidence type="ECO:0000256" key="8">
    <source>
        <dbReference type="ARBA" id="ARBA00022840"/>
    </source>
</evidence>
<feature type="domain" description="tRNA synthetases class I catalytic" evidence="19">
    <location>
        <begin position="72"/>
        <end position="362"/>
    </location>
</feature>
<dbReference type="EMBL" id="BMAW01106157">
    <property type="protein sequence ID" value="GFT22832.1"/>
    <property type="molecule type" value="Genomic_DNA"/>
</dbReference>
<dbReference type="HAMAP" id="MF_00041">
    <property type="entry name" value="Cys_tRNA_synth"/>
    <property type="match status" value="1"/>
</dbReference>
<evidence type="ECO:0000259" key="19">
    <source>
        <dbReference type="Pfam" id="PF01406"/>
    </source>
</evidence>
<dbReference type="PANTHER" id="PTHR10890">
    <property type="entry name" value="CYSTEINYL-TRNA SYNTHETASE"/>
    <property type="match status" value="1"/>
</dbReference>
<evidence type="ECO:0000256" key="11">
    <source>
        <dbReference type="ARBA" id="ARBA00031499"/>
    </source>
</evidence>
<dbReference type="SUPFAM" id="SSF52374">
    <property type="entry name" value="Nucleotidylyl transferase"/>
    <property type="match status" value="1"/>
</dbReference>
<evidence type="ECO:0000256" key="9">
    <source>
        <dbReference type="ARBA" id="ARBA00022917"/>
    </source>
</evidence>
<keyword evidence="8" id="KW-0067">ATP-binding</keyword>
<evidence type="ECO:0000256" key="17">
    <source>
        <dbReference type="ARBA" id="ARBA00048609"/>
    </source>
</evidence>
<reference evidence="20" key="1">
    <citation type="submission" date="2020-08" db="EMBL/GenBank/DDBJ databases">
        <title>Multicomponent nature underlies the extraordinary mechanical properties of spider dragline silk.</title>
        <authorList>
            <person name="Kono N."/>
            <person name="Nakamura H."/>
            <person name="Mori M."/>
            <person name="Yoshida Y."/>
            <person name="Ohtoshi R."/>
            <person name="Malay A.D."/>
            <person name="Moran D.A.P."/>
            <person name="Tomita M."/>
            <person name="Numata K."/>
            <person name="Arakawa K."/>
        </authorList>
    </citation>
    <scope>NUCLEOTIDE SEQUENCE</scope>
</reference>
<evidence type="ECO:0000256" key="18">
    <source>
        <dbReference type="ARBA" id="ARBA00049046"/>
    </source>
</evidence>
<dbReference type="GO" id="GO:0006423">
    <property type="term" value="P:cysteinyl-tRNA aminoacylation"/>
    <property type="evidence" value="ECO:0007669"/>
    <property type="project" value="InterPro"/>
</dbReference>
<evidence type="ECO:0000256" key="2">
    <source>
        <dbReference type="ARBA" id="ARBA00005594"/>
    </source>
</evidence>
<dbReference type="InterPro" id="IPR014729">
    <property type="entry name" value="Rossmann-like_a/b/a_fold"/>
</dbReference>
<dbReference type="GO" id="GO:0004817">
    <property type="term" value="F:cysteine-tRNA ligase activity"/>
    <property type="evidence" value="ECO:0007669"/>
    <property type="project" value="UniProtKB-EC"/>
</dbReference>
<keyword evidence="6" id="KW-0547">Nucleotide-binding</keyword>
<evidence type="ECO:0000256" key="14">
    <source>
        <dbReference type="ARBA" id="ARBA00047499"/>
    </source>
</evidence>
<comment type="similarity">
    <text evidence="2">Belongs to the class-I aminoacyl-tRNA synthetase family.</text>
</comment>
<keyword evidence="4 20" id="KW-0436">Ligase</keyword>
<evidence type="ECO:0000256" key="4">
    <source>
        <dbReference type="ARBA" id="ARBA00022598"/>
    </source>
</evidence>
<evidence type="ECO:0000256" key="10">
    <source>
        <dbReference type="ARBA" id="ARBA00023146"/>
    </source>
</evidence>
<dbReference type="InterPro" id="IPR024909">
    <property type="entry name" value="Cys-tRNA/MSH_ligase"/>
</dbReference>
<evidence type="ECO:0000256" key="7">
    <source>
        <dbReference type="ARBA" id="ARBA00022833"/>
    </source>
</evidence>
<comment type="catalytic activity">
    <reaction evidence="17">
        <text>S-sulfanyl-L-cysteine + tRNA(Cys) + ATP = (S)-sulfanyl-L-cysteinyl-tRNA(Cys) + AMP + diphosphate</text>
        <dbReference type="Rhea" id="RHEA:78647"/>
        <dbReference type="Rhea" id="RHEA-COMP:9661"/>
        <dbReference type="Rhea" id="RHEA-COMP:19119"/>
        <dbReference type="ChEBI" id="CHEBI:30616"/>
        <dbReference type="ChEBI" id="CHEBI:33019"/>
        <dbReference type="ChEBI" id="CHEBI:58591"/>
        <dbReference type="ChEBI" id="CHEBI:78442"/>
        <dbReference type="ChEBI" id="CHEBI:229520"/>
        <dbReference type="ChEBI" id="CHEBI:456215"/>
    </reaction>
    <physiologicalReaction direction="left-to-right" evidence="17">
        <dbReference type="Rhea" id="RHEA:78648"/>
    </physiologicalReaction>
</comment>
<gene>
    <name evidence="20" type="primary">Cars2</name>
    <name evidence="20" type="ORF">NPIL_274682</name>
</gene>
<dbReference type="EC" id="6.1.1.16" evidence="3"/>
<keyword evidence="10" id="KW-0030">Aminoacyl-tRNA synthetase</keyword>
<sequence length="595" mass="68222">MRNSTMMWISRMKIGFCPSMIQTLSLLPKSFNSKLYSSYLGKFQTPQGYETGITIYNSSANKKVPLILKNKDILTWYICGPTVYAESHIGHACCYVKFDILRRIMENVFGINVLLLMGITDIDDKIIRKSIESNLSTSEISRMYESDFFKDMAAMRVIPPSSVSRVTDNIVHIIAFIEKLIEKDFAYVTEKGNVYFKVAKGVSADILNEISEVNETNIDPSKKDKRDFVLWKVAKENEPYWTSPWCNGRPGWHIECSVLASKIFGSHLDLHSGGYDLLFPHHSNEKSQSEAYHSCSQWGNYWLHAGLLQVGNDIKMSKSIQNTISIKEFLRENSVNDFRIFCLQSPYRKNMLYCSETLARAKDMHCKFHNFINELELFSNGQLVSPLIDEDRLLLKLKSTKERVISLLADDFNTSQVLLCLTDLIDVVNENLQSTIDTIPFKDSVTVISACANYIDKTLETLGIKIICKKKMNRDFVYAMDAVTEFRQMIRLFALCKIKTDNSPAKFIQDSFNSFMQRMSLIDGTEELPENTLLIKQAVSVWYKKSLELSTAQNFDTKKERAKLLVLCDELRFSLEQCGISLKDRKNVATWSLKL</sequence>
<dbReference type="PRINTS" id="PR00983">
    <property type="entry name" value="TRNASYNTHCYS"/>
</dbReference>
<dbReference type="Gene3D" id="3.40.50.620">
    <property type="entry name" value="HUPs"/>
    <property type="match status" value="1"/>
</dbReference>
<dbReference type="NCBIfam" id="TIGR00435">
    <property type="entry name" value="cysS"/>
    <property type="match status" value="1"/>
</dbReference>
<keyword evidence="9" id="KW-0648">Protein biosynthesis</keyword>
<comment type="catalytic activity">
    <reaction evidence="16">
        <text>S-sulfanyl-L-cysteine + L-cysteine = S-disulfanyl-L-cysteine + L-alanine</text>
        <dbReference type="Rhea" id="RHEA:78627"/>
        <dbReference type="ChEBI" id="CHEBI:35235"/>
        <dbReference type="ChEBI" id="CHEBI:57972"/>
        <dbReference type="ChEBI" id="CHEBI:58591"/>
        <dbReference type="ChEBI" id="CHEBI:229465"/>
    </reaction>
    <physiologicalReaction direction="left-to-right" evidence="16">
        <dbReference type="Rhea" id="RHEA:78628"/>
    </physiologicalReaction>
</comment>
<dbReference type="InterPro" id="IPR032678">
    <property type="entry name" value="tRNA-synt_1_cat_dom"/>
</dbReference>
<comment type="catalytic activity">
    <reaction evidence="15">
        <text>2 L-cysteine = S-sulfanyl-L-cysteine + L-alanine</text>
        <dbReference type="Rhea" id="RHEA:78543"/>
        <dbReference type="ChEBI" id="CHEBI:35235"/>
        <dbReference type="ChEBI" id="CHEBI:57972"/>
        <dbReference type="ChEBI" id="CHEBI:58591"/>
    </reaction>
    <physiologicalReaction direction="left-to-right" evidence="15">
        <dbReference type="Rhea" id="RHEA:78544"/>
    </physiologicalReaction>
</comment>
<evidence type="ECO:0000313" key="21">
    <source>
        <dbReference type="Proteomes" id="UP000887013"/>
    </source>
</evidence>
<comment type="cofactor">
    <cofactor evidence="1">
        <name>Zn(2+)</name>
        <dbReference type="ChEBI" id="CHEBI:29105"/>
    </cofactor>
</comment>
<dbReference type="Gene3D" id="1.20.120.1910">
    <property type="entry name" value="Cysteine-tRNA ligase, C-terminal anti-codon recognition domain"/>
    <property type="match status" value="1"/>
</dbReference>
<dbReference type="Proteomes" id="UP000887013">
    <property type="component" value="Unassembled WGS sequence"/>
</dbReference>
<keyword evidence="7" id="KW-0862">Zinc</keyword>
<keyword evidence="21" id="KW-1185">Reference proteome</keyword>
<dbReference type="GO" id="GO:0005524">
    <property type="term" value="F:ATP binding"/>
    <property type="evidence" value="ECO:0007669"/>
    <property type="project" value="UniProtKB-KW"/>
</dbReference>
<proteinExistence type="inferred from homology"/>
<dbReference type="Pfam" id="PF01406">
    <property type="entry name" value="tRNA-synt_1e"/>
    <property type="match status" value="1"/>
</dbReference>
<dbReference type="InterPro" id="IPR009080">
    <property type="entry name" value="tRNAsynth_Ia_anticodon-bd"/>
</dbReference>
<dbReference type="GO" id="GO:0046872">
    <property type="term" value="F:metal ion binding"/>
    <property type="evidence" value="ECO:0007669"/>
    <property type="project" value="UniProtKB-KW"/>
</dbReference>
<accession>A0A8X6NN96</accession>
<evidence type="ECO:0000256" key="12">
    <source>
        <dbReference type="ARBA" id="ARBA00043868"/>
    </source>
</evidence>
<evidence type="ECO:0000256" key="13">
    <source>
        <dbReference type="ARBA" id="ARBA00045476"/>
    </source>
</evidence>
<protein>
    <recommendedName>
        <fullName evidence="3">cysteine--tRNA ligase</fullName>
        <ecNumber evidence="3">6.1.1.16</ecNumber>
    </recommendedName>
    <alternativeName>
        <fullName evidence="11">Cysteinyl-tRNA synthetase</fullName>
    </alternativeName>
</protein>
<evidence type="ECO:0000256" key="1">
    <source>
        <dbReference type="ARBA" id="ARBA00001947"/>
    </source>
</evidence>
<name>A0A8X6NN96_NEPPI</name>
<comment type="function">
    <text evidence="12">Mitochondrial cysteine-specific aminoacyl-tRNA synthetase that catalyzes the ATP-dependent ligation of cysteine to tRNA(Cys).</text>
</comment>
<organism evidence="20 21">
    <name type="scientific">Nephila pilipes</name>
    <name type="common">Giant wood spider</name>
    <name type="synonym">Nephila maculata</name>
    <dbReference type="NCBI Taxonomy" id="299642"/>
    <lineage>
        <taxon>Eukaryota</taxon>
        <taxon>Metazoa</taxon>
        <taxon>Ecdysozoa</taxon>
        <taxon>Arthropoda</taxon>
        <taxon>Chelicerata</taxon>
        <taxon>Arachnida</taxon>
        <taxon>Araneae</taxon>
        <taxon>Araneomorphae</taxon>
        <taxon>Entelegynae</taxon>
        <taxon>Araneoidea</taxon>
        <taxon>Nephilidae</taxon>
        <taxon>Nephila</taxon>
    </lineage>
</organism>
<comment type="function">
    <text evidence="13">In addition to its role as an aminoacyl-tRNA synthetase, has also cysteine persulfide synthase activity. Produces reactive persulfide species such as cysteine persulfide (CysSSH) from substrate cysteine and mediate direct incorporation of CysSSH into proteins during translations, resulting in protein persulfides and polysulfides. CysSSHs behave as potent antioxidants and cellular protectants.</text>
</comment>
<dbReference type="OrthoDB" id="438179at2759"/>
<dbReference type="AlphaFoldDB" id="A0A8X6NN96"/>
<evidence type="ECO:0000256" key="6">
    <source>
        <dbReference type="ARBA" id="ARBA00022741"/>
    </source>
</evidence>
<dbReference type="GO" id="GO:0005737">
    <property type="term" value="C:cytoplasm"/>
    <property type="evidence" value="ECO:0007669"/>
    <property type="project" value="TreeGrafter"/>
</dbReference>
<evidence type="ECO:0000256" key="3">
    <source>
        <dbReference type="ARBA" id="ARBA00012832"/>
    </source>
</evidence>
<dbReference type="InterPro" id="IPR015803">
    <property type="entry name" value="Cys-tRNA-ligase"/>
</dbReference>
<dbReference type="PANTHER" id="PTHR10890:SF27">
    <property type="entry name" value="CYSTEINE--TRNA LIGASE, MITOCHONDRIAL-RELATED"/>
    <property type="match status" value="1"/>
</dbReference>
<evidence type="ECO:0000256" key="15">
    <source>
        <dbReference type="ARBA" id="ARBA00047548"/>
    </source>
</evidence>